<organism evidence="6 7">
    <name type="scientific">Vigna unguiculata</name>
    <name type="common">Cowpea</name>
    <dbReference type="NCBI Taxonomy" id="3917"/>
    <lineage>
        <taxon>Eukaryota</taxon>
        <taxon>Viridiplantae</taxon>
        <taxon>Streptophyta</taxon>
        <taxon>Embryophyta</taxon>
        <taxon>Tracheophyta</taxon>
        <taxon>Spermatophyta</taxon>
        <taxon>Magnoliopsida</taxon>
        <taxon>eudicotyledons</taxon>
        <taxon>Gunneridae</taxon>
        <taxon>Pentapetalae</taxon>
        <taxon>rosids</taxon>
        <taxon>fabids</taxon>
        <taxon>Fabales</taxon>
        <taxon>Fabaceae</taxon>
        <taxon>Papilionoideae</taxon>
        <taxon>50 kb inversion clade</taxon>
        <taxon>NPAAA clade</taxon>
        <taxon>indigoferoid/millettioid clade</taxon>
        <taxon>Phaseoleae</taxon>
        <taxon>Vigna</taxon>
    </lineage>
</organism>
<sequence>MASNNGLKASEMFEGQVHLYKHLHAHAVDGMSIRWMIELGIPDIIHNHDQPITLSELVSILQIPPTKVRGVHSLLRYLAHNGFLQIVRVHHNTEEKEAYALTAASQLLVKGTNLSLTPMVEYLINPSGSPVWSHLKKWTYEDDLTLCDVSLGSNIWDFLGKRGKIIVIETVINEGQDEHGITSLKLLMDVKMSCLVNGKERSEEEWKKLFVEAGFQSYKISPLTGYLSLIQIYP</sequence>
<feature type="domain" description="O-methyltransferase dimerisation" evidence="5">
    <location>
        <begin position="27"/>
        <end position="110"/>
    </location>
</feature>
<dbReference type="SUPFAM" id="SSF46785">
    <property type="entry name" value="Winged helix' DNA-binding domain"/>
    <property type="match status" value="1"/>
</dbReference>
<dbReference type="Proteomes" id="UP000501690">
    <property type="component" value="Linkage Group LG10"/>
</dbReference>
<dbReference type="GO" id="GO:0008757">
    <property type="term" value="F:S-adenosylmethionine-dependent methyltransferase activity"/>
    <property type="evidence" value="ECO:0007669"/>
    <property type="project" value="UniProtKB-ARBA"/>
</dbReference>
<evidence type="ECO:0000259" key="4">
    <source>
        <dbReference type="Pfam" id="PF00891"/>
    </source>
</evidence>
<evidence type="ECO:0000256" key="3">
    <source>
        <dbReference type="ARBA" id="ARBA00022691"/>
    </source>
</evidence>
<keyword evidence="1 6" id="KW-0489">Methyltransferase</keyword>
<dbReference type="Pfam" id="PF08100">
    <property type="entry name" value="Dimerisation"/>
    <property type="match status" value="1"/>
</dbReference>
<dbReference type="Gene3D" id="1.10.10.10">
    <property type="entry name" value="Winged helix-like DNA-binding domain superfamily/Winged helix DNA-binding domain"/>
    <property type="match status" value="1"/>
</dbReference>
<keyword evidence="3" id="KW-0949">S-adenosyl-L-methionine</keyword>
<keyword evidence="7" id="KW-1185">Reference proteome</keyword>
<dbReference type="GO" id="GO:0046983">
    <property type="term" value="F:protein dimerization activity"/>
    <property type="evidence" value="ECO:0007669"/>
    <property type="project" value="InterPro"/>
</dbReference>
<evidence type="ECO:0000256" key="2">
    <source>
        <dbReference type="ARBA" id="ARBA00022679"/>
    </source>
</evidence>
<evidence type="ECO:0000256" key="1">
    <source>
        <dbReference type="ARBA" id="ARBA00022603"/>
    </source>
</evidence>
<accession>A0A4D6NI68</accession>
<dbReference type="InterPro" id="IPR036390">
    <property type="entry name" value="WH_DNA-bd_sf"/>
</dbReference>
<evidence type="ECO:0000259" key="5">
    <source>
        <dbReference type="Pfam" id="PF08100"/>
    </source>
</evidence>
<dbReference type="AlphaFoldDB" id="A0A4D6NI68"/>
<keyword evidence="2 6" id="KW-0808">Transferase</keyword>
<dbReference type="FunFam" id="1.10.10.10:FF:000213">
    <property type="entry name" value="Coniferyl alcohol 9-O-methyltransferase"/>
    <property type="match status" value="1"/>
</dbReference>
<dbReference type="PROSITE" id="PS51683">
    <property type="entry name" value="SAM_OMT_II"/>
    <property type="match status" value="1"/>
</dbReference>
<dbReference type="GO" id="GO:0008171">
    <property type="term" value="F:O-methyltransferase activity"/>
    <property type="evidence" value="ECO:0007669"/>
    <property type="project" value="InterPro"/>
</dbReference>
<evidence type="ECO:0000313" key="7">
    <source>
        <dbReference type="Proteomes" id="UP000501690"/>
    </source>
</evidence>
<dbReference type="InterPro" id="IPR012967">
    <property type="entry name" value="COMT_dimerisation"/>
</dbReference>
<proteinExistence type="predicted"/>
<dbReference type="InterPro" id="IPR001077">
    <property type="entry name" value="COMT_C"/>
</dbReference>
<evidence type="ECO:0000313" key="6">
    <source>
        <dbReference type="EMBL" id="QCE12662.1"/>
    </source>
</evidence>
<feature type="domain" description="O-methyltransferase C-terminal" evidence="4">
    <location>
        <begin position="151"/>
        <end position="216"/>
    </location>
</feature>
<dbReference type="GO" id="GO:0009717">
    <property type="term" value="P:isoflavonoid biosynthetic process"/>
    <property type="evidence" value="ECO:0007669"/>
    <property type="project" value="UniProtKB-ARBA"/>
</dbReference>
<dbReference type="GO" id="GO:0032259">
    <property type="term" value="P:methylation"/>
    <property type="evidence" value="ECO:0007669"/>
    <property type="project" value="UniProtKB-KW"/>
</dbReference>
<dbReference type="PANTHER" id="PTHR11746">
    <property type="entry name" value="O-METHYLTRANSFERASE"/>
    <property type="match status" value="1"/>
</dbReference>
<dbReference type="Pfam" id="PF00891">
    <property type="entry name" value="Methyltransf_2"/>
    <property type="match status" value="1"/>
</dbReference>
<dbReference type="InterPro" id="IPR029063">
    <property type="entry name" value="SAM-dependent_MTases_sf"/>
</dbReference>
<dbReference type="InterPro" id="IPR036388">
    <property type="entry name" value="WH-like_DNA-bd_sf"/>
</dbReference>
<gene>
    <name evidence="6" type="ORF">DEO72_LG10g3909</name>
</gene>
<reference evidence="6 7" key="1">
    <citation type="submission" date="2019-04" db="EMBL/GenBank/DDBJ databases">
        <title>An improved genome assembly and genetic linkage map for asparagus bean, Vigna unguiculata ssp. sesquipedialis.</title>
        <authorList>
            <person name="Xia Q."/>
            <person name="Zhang R."/>
            <person name="Dong Y."/>
        </authorList>
    </citation>
    <scope>NUCLEOTIDE SEQUENCE [LARGE SCALE GENOMIC DNA]</scope>
    <source>
        <tissue evidence="6">Leaf</tissue>
    </source>
</reference>
<dbReference type="SUPFAM" id="SSF53335">
    <property type="entry name" value="S-adenosyl-L-methionine-dependent methyltransferases"/>
    <property type="match status" value="1"/>
</dbReference>
<dbReference type="Gene3D" id="3.40.50.150">
    <property type="entry name" value="Vaccinia Virus protein VP39"/>
    <property type="match status" value="1"/>
</dbReference>
<name>A0A4D6NI68_VIGUN</name>
<dbReference type="InterPro" id="IPR016461">
    <property type="entry name" value="COMT-like"/>
</dbReference>
<protein>
    <submittedName>
        <fullName evidence="6">O-methyltransferase</fullName>
    </submittedName>
</protein>
<dbReference type="EMBL" id="CP039354">
    <property type="protein sequence ID" value="QCE12662.1"/>
    <property type="molecule type" value="Genomic_DNA"/>
</dbReference>